<evidence type="ECO:0000256" key="1">
    <source>
        <dbReference type="SAM" id="MobiDB-lite"/>
    </source>
</evidence>
<reference evidence="3" key="1">
    <citation type="journal article" date="2013" name="J. Plant Res.">
        <title>Effect of fungi and light on seed germination of three Opuntia species from semiarid lands of central Mexico.</title>
        <authorList>
            <person name="Delgado-Sanchez P."/>
            <person name="Jimenez-Bremont J.F."/>
            <person name="Guerrero-Gonzalez Mde L."/>
            <person name="Flores J."/>
        </authorList>
    </citation>
    <scope>NUCLEOTIDE SEQUENCE</scope>
    <source>
        <tissue evidence="3">Cladode</tissue>
    </source>
</reference>
<dbReference type="AlphaFoldDB" id="A0A7C9DUW6"/>
<feature type="compositionally biased region" description="Pro residues" evidence="1">
    <location>
        <begin position="93"/>
        <end position="105"/>
    </location>
</feature>
<reference evidence="3" key="2">
    <citation type="submission" date="2020-07" db="EMBL/GenBank/DDBJ databases">
        <authorList>
            <person name="Vera ALvarez R."/>
            <person name="Arias-Moreno D.M."/>
            <person name="Jimenez-Jacinto V."/>
            <person name="Jimenez-Bremont J.F."/>
            <person name="Swaminathan K."/>
            <person name="Moose S.P."/>
            <person name="Guerrero-Gonzalez M.L."/>
            <person name="Marino-Ramirez L."/>
            <person name="Landsman D."/>
            <person name="Rodriguez-Kessler M."/>
            <person name="Delgado-Sanchez P."/>
        </authorList>
    </citation>
    <scope>NUCLEOTIDE SEQUENCE</scope>
    <source>
        <tissue evidence="3">Cladode</tissue>
    </source>
</reference>
<evidence type="ECO:0000313" key="3">
    <source>
        <dbReference type="EMBL" id="MBA4652480.1"/>
    </source>
</evidence>
<feature type="transmembrane region" description="Helical" evidence="2">
    <location>
        <begin position="21"/>
        <end position="40"/>
    </location>
</feature>
<accession>A0A7C9DUW6</accession>
<protein>
    <submittedName>
        <fullName evidence="3">Uncharacterized protein</fullName>
    </submittedName>
</protein>
<keyword evidence="2" id="KW-1133">Transmembrane helix</keyword>
<organism evidence="3">
    <name type="scientific">Opuntia streptacantha</name>
    <name type="common">Prickly pear cactus</name>
    <name type="synonym">Opuntia cardona</name>
    <dbReference type="NCBI Taxonomy" id="393608"/>
    <lineage>
        <taxon>Eukaryota</taxon>
        <taxon>Viridiplantae</taxon>
        <taxon>Streptophyta</taxon>
        <taxon>Embryophyta</taxon>
        <taxon>Tracheophyta</taxon>
        <taxon>Spermatophyta</taxon>
        <taxon>Magnoliopsida</taxon>
        <taxon>eudicotyledons</taxon>
        <taxon>Gunneridae</taxon>
        <taxon>Pentapetalae</taxon>
        <taxon>Caryophyllales</taxon>
        <taxon>Cactineae</taxon>
        <taxon>Cactaceae</taxon>
        <taxon>Opuntioideae</taxon>
        <taxon>Opuntia</taxon>
    </lineage>
</organism>
<sequence>MRNLQKQSKYNKCLNTRIHPRILNLGTFLLLFICIEGTAFRNYNTALDNPISSSDEERPRARNILSASIVFGPRPSCALKTAVSACAAIPYPLPQSPRTGPPPPARASCPSCVNP</sequence>
<feature type="compositionally biased region" description="Low complexity" evidence="1">
    <location>
        <begin position="106"/>
        <end position="115"/>
    </location>
</feature>
<evidence type="ECO:0000256" key="2">
    <source>
        <dbReference type="SAM" id="Phobius"/>
    </source>
</evidence>
<keyword evidence="2" id="KW-0472">Membrane</keyword>
<dbReference type="EMBL" id="GISG01174773">
    <property type="protein sequence ID" value="MBA4652480.1"/>
    <property type="molecule type" value="Transcribed_RNA"/>
</dbReference>
<name>A0A7C9DUW6_OPUST</name>
<keyword evidence="2" id="KW-0812">Transmembrane</keyword>
<feature type="region of interest" description="Disordered" evidence="1">
    <location>
        <begin position="93"/>
        <end position="115"/>
    </location>
</feature>
<proteinExistence type="predicted"/>